<dbReference type="GO" id="GO:0005221">
    <property type="term" value="F:intracellularly cyclic nucleotide-activated monoatomic cation channel activity"/>
    <property type="evidence" value="ECO:0007669"/>
    <property type="project" value="InterPro"/>
</dbReference>
<evidence type="ECO:0000256" key="9">
    <source>
        <dbReference type="SAM" id="MobiDB-lite"/>
    </source>
</evidence>
<evidence type="ECO:0000256" key="1">
    <source>
        <dbReference type="ARBA" id="ARBA00004141"/>
    </source>
</evidence>
<feature type="compositionally biased region" description="Basic and acidic residues" evidence="9">
    <location>
        <begin position="526"/>
        <end position="537"/>
    </location>
</feature>
<dbReference type="Pfam" id="PF00520">
    <property type="entry name" value="Ion_trans"/>
    <property type="match status" value="4"/>
</dbReference>
<dbReference type="SMART" id="SM00100">
    <property type="entry name" value="cNMP"/>
    <property type="match status" value="4"/>
</dbReference>
<dbReference type="InterPro" id="IPR018490">
    <property type="entry name" value="cNMP-bd_dom_sf"/>
</dbReference>
<keyword evidence="13" id="KW-1185">Reference proteome</keyword>
<dbReference type="PRINTS" id="PR01463">
    <property type="entry name" value="EAGCHANLFMLY"/>
</dbReference>
<keyword evidence="6 10" id="KW-0472">Membrane</keyword>
<feature type="transmembrane region" description="Helical" evidence="10">
    <location>
        <begin position="1320"/>
        <end position="1341"/>
    </location>
</feature>
<dbReference type="GO" id="GO:0005249">
    <property type="term" value="F:voltage-gated potassium channel activity"/>
    <property type="evidence" value="ECO:0007669"/>
    <property type="project" value="InterPro"/>
</dbReference>
<dbReference type="PANTHER" id="PTHR45638:SF19">
    <property type="entry name" value="CYCLIC NUCLEOTIDE-BINDING DOMAIN-CONTAINING PROTEIN"/>
    <property type="match status" value="1"/>
</dbReference>
<keyword evidence="7" id="KW-1071">Ligand-gated ion channel</keyword>
<evidence type="ECO:0000256" key="2">
    <source>
        <dbReference type="ARBA" id="ARBA00022448"/>
    </source>
</evidence>
<evidence type="ECO:0000256" key="5">
    <source>
        <dbReference type="ARBA" id="ARBA00023065"/>
    </source>
</evidence>
<dbReference type="Gene3D" id="1.10.287.70">
    <property type="match status" value="4"/>
</dbReference>
<dbReference type="InterPro" id="IPR005821">
    <property type="entry name" value="Ion_trans_dom"/>
</dbReference>
<feature type="transmembrane region" description="Helical" evidence="10">
    <location>
        <begin position="672"/>
        <end position="693"/>
    </location>
</feature>
<feature type="region of interest" description="Disordered" evidence="9">
    <location>
        <begin position="1934"/>
        <end position="1957"/>
    </location>
</feature>
<evidence type="ECO:0000256" key="8">
    <source>
        <dbReference type="ARBA" id="ARBA00023303"/>
    </source>
</evidence>
<feature type="domain" description="Cyclic nucleotide-binding" evidence="11">
    <location>
        <begin position="1548"/>
        <end position="1652"/>
    </location>
</feature>
<keyword evidence="4 10" id="KW-1133">Transmembrane helix</keyword>
<dbReference type="Pfam" id="PF00027">
    <property type="entry name" value="cNMP_binding"/>
    <property type="match status" value="4"/>
</dbReference>
<feature type="transmembrane region" description="Helical" evidence="10">
    <location>
        <begin position="1889"/>
        <end position="1910"/>
    </location>
</feature>
<feature type="region of interest" description="Disordered" evidence="9">
    <location>
        <begin position="2229"/>
        <end position="2269"/>
    </location>
</feature>
<feature type="domain" description="Cyclic nucleotide-binding" evidence="11">
    <location>
        <begin position="373"/>
        <end position="489"/>
    </location>
</feature>
<evidence type="ECO:0000256" key="7">
    <source>
        <dbReference type="ARBA" id="ARBA00023286"/>
    </source>
</evidence>
<keyword evidence="5" id="KW-0406">Ion transport</keyword>
<dbReference type="Gene3D" id="2.60.120.10">
    <property type="entry name" value="Jelly Rolls"/>
    <property type="match status" value="4"/>
</dbReference>
<evidence type="ECO:0000256" key="6">
    <source>
        <dbReference type="ARBA" id="ARBA00023136"/>
    </source>
</evidence>
<feature type="transmembrane region" description="Helical" evidence="10">
    <location>
        <begin position="272"/>
        <end position="294"/>
    </location>
</feature>
<feature type="transmembrane region" description="Helical" evidence="10">
    <location>
        <begin position="1779"/>
        <end position="1798"/>
    </location>
</feature>
<dbReference type="InterPro" id="IPR014710">
    <property type="entry name" value="RmlC-like_jellyroll"/>
</dbReference>
<evidence type="ECO:0000313" key="13">
    <source>
        <dbReference type="Proteomes" id="UP000838412"/>
    </source>
</evidence>
<dbReference type="SUPFAM" id="SSF81324">
    <property type="entry name" value="Voltage-gated potassium channels"/>
    <property type="match status" value="4"/>
</dbReference>
<protein>
    <submittedName>
        <fullName evidence="12">CNGA2 protein</fullName>
    </submittedName>
</protein>
<dbReference type="Gene3D" id="1.10.287.630">
    <property type="entry name" value="Helix hairpin bin"/>
    <property type="match status" value="4"/>
</dbReference>
<feature type="transmembrane region" description="Helical" evidence="10">
    <location>
        <begin position="751"/>
        <end position="770"/>
    </location>
</feature>
<feature type="transmembrane region" description="Helical" evidence="10">
    <location>
        <begin position="182"/>
        <end position="203"/>
    </location>
</feature>
<feature type="transmembrane region" description="Helical" evidence="10">
    <location>
        <begin position="122"/>
        <end position="145"/>
    </location>
</feature>
<feature type="compositionally biased region" description="Polar residues" evidence="9">
    <location>
        <begin position="2251"/>
        <end position="2269"/>
    </location>
</feature>
<dbReference type="InterPro" id="IPR000595">
    <property type="entry name" value="cNMP-bd_dom"/>
</dbReference>
<feature type="transmembrane region" description="Helical" evidence="10">
    <location>
        <begin position="1741"/>
        <end position="1767"/>
    </location>
</feature>
<feature type="domain" description="Cyclic nucleotide-binding" evidence="11">
    <location>
        <begin position="1005"/>
        <end position="1105"/>
    </location>
</feature>
<dbReference type="GO" id="GO:0044877">
    <property type="term" value="F:protein-containing complex binding"/>
    <property type="evidence" value="ECO:0007669"/>
    <property type="project" value="TreeGrafter"/>
</dbReference>
<dbReference type="PROSITE" id="PS50042">
    <property type="entry name" value="CNMP_BINDING_3"/>
    <property type="match status" value="4"/>
</dbReference>
<proteinExistence type="predicted"/>
<feature type="transmembrane region" description="Helical" evidence="10">
    <location>
        <begin position="899"/>
        <end position="924"/>
    </location>
</feature>
<dbReference type="InterPro" id="IPR050866">
    <property type="entry name" value="CNG_cation_channel"/>
</dbReference>
<feature type="transmembrane region" description="Helical" evidence="10">
    <location>
        <begin position="1362"/>
        <end position="1381"/>
    </location>
</feature>
<dbReference type="SUPFAM" id="SSF51206">
    <property type="entry name" value="cAMP-binding domain-like"/>
    <property type="match status" value="4"/>
</dbReference>
<evidence type="ECO:0000313" key="12">
    <source>
        <dbReference type="EMBL" id="CAH1257550.1"/>
    </source>
</evidence>
<dbReference type="EMBL" id="OV696688">
    <property type="protein sequence ID" value="CAH1257550.1"/>
    <property type="molecule type" value="Genomic_DNA"/>
</dbReference>
<keyword evidence="2" id="KW-0813">Transport</keyword>
<dbReference type="PANTHER" id="PTHR45638">
    <property type="entry name" value="CYCLIC NUCLEOTIDE-GATED CATION CHANNEL SUBUNIT A"/>
    <property type="match status" value="1"/>
</dbReference>
<feature type="compositionally biased region" description="Acidic residues" evidence="9">
    <location>
        <begin position="1941"/>
        <end position="1952"/>
    </location>
</feature>
<dbReference type="GO" id="GO:0016020">
    <property type="term" value="C:membrane"/>
    <property type="evidence" value="ECO:0007669"/>
    <property type="project" value="UniProtKB-SubCell"/>
</dbReference>
<feature type="compositionally biased region" description="Polar residues" evidence="9">
    <location>
        <begin position="516"/>
        <end position="525"/>
    </location>
</feature>
<evidence type="ECO:0000256" key="4">
    <source>
        <dbReference type="ARBA" id="ARBA00022989"/>
    </source>
</evidence>
<keyword evidence="3 10" id="KW-0812">Transmembrane</keyword>
<dbReference type="CDD" id="cd00038">
    <property type="entry name" value="CAP_ED"/>
    <property type="match status" value="4"/>
</dbReference>
<evidence type="ECO:0000259" key="11">
    <source>
        <dbReference type="PROSITE" id="PS50042"/>
    </source>
</evidence>
<dbReference type="FunFam" id="2.60.120.10:FF:000057">
    <property type="entry name" value="Cyclic nucleotide-binding domain protein"/>
    <property type="match status" value="1"/>
</dbReference>
<name>A0A8J9ZNI9_BRALA</name>
<comment type="subcellular location">
    <subcellularLocation>
        <location evidence="1">Membrane</location>
        <topology evidence="1">Multi-pass membrane protein</topology>
    </subcellularLocation>
</comment>
<sequence length="2278" mass="259330">MAQDRADRGGGQLPTPPKATPVHPNDRPEEKRKLLRTYIYPMTNASRVWEAIVAITCVTSVCINTFKISFDSSHAELWILMYIFDALYLTDIVLQFFYVYFDYGVPVTDLKLIRRRYIRRTFAVDLLSVLPIELIAFAVPGQSFWRTMAMFQLNRLLRIYRVQTFFDMLEMELGLKTVYIRALKYTAVSWLCLHVMACGWFALGCTGKHWGVHEVCANDGWTEPTERSDILFPNNSTGYEYVISVYWATATSTSTGYGDVHAKTLTEKAYSIAAMLAGVAVFFGLILGGMTSMLTNMDSQRARFTHRLETIKQYLIEEDIPEEQQRQIMNYYNYFWIRKRGVQSEGVFDILPFTFRAEISFQTNKGILEKTQFFAQHNVGFLRMLTLVLKPTLCLPNQVIAVRGDSASQMCFVHRGEIEVMSEHDTPIASFRHGKVFGELSLIFNVPRTSTIRAATHCDLMVLEKKDLHTILNHYPEVMKRLHEMAQHRFNSPDSPLAGIVDLAGGSDGMFGHLTPGSNDDSSGAETERSPASDRRASAVGRRATFDRRKQSFDPMTGHRGSIMVGIDEPAASPYLGSSAGMEIEDSTWESKASARLSLGSRVSAASRMSRGGHRKSVMISGSVELLNANFGPLVEEGAPCAWLRLQCLAVVDCVASHVLDPTSLFCRCWEIFIIIMTFAVCLGHSYFAAFYVTRKGANVVWAVGSSGFIVSYLMDVPLLLDLFIRLRTGIFTPNGIMKDWESIRTHYVRSWSFVLDLCSILPLDLFALASHHRGKIRLGLVACLKLNRLIKVYKIPEFFNKIEESLHMDILLTRSLKLFTYIILFTHWCSCLLYSQSCPGFNTDPEEWCVESSWVDNQGLAGKEMTMHHYFVSFYFTAATMTSTGYGDIVPSTTTGRVLSMVVMVVGLLLCGYCVSTLAATLANMDAARVEYQGRLTAVRQFMKDHGICPNLRRRVVNYMVLMWRKLRGESVAGSMGLMHDMPIALQQDVAFEEAKDVLEKVPLFQQTDPHFLRELAVRSRAVLYAPGDVIVYSGDITRDLHMIRKGHCEILTDDLAETISLIGPGQYFGHLSLLFGDQQQDTIRSKTYVEMIILTRDDLDDLLSKYPIVEKQFHDLTKTDDFHEALRLSKSGKEGPPKARIRAYSQIAAMADGKQLDLLFLPDLNRKRSARVFKVHPGAPEEDKEYLEPFQRASKPARILSKVLMRRTFMTSGTWFRIWIALRQVMAAASTFTYTMQAAFLRESWALFGFNIGIDVCNFVDMYINMHAAFYNDNNVMVTHPLETARHYIKTNFLMDIIASFPIELLAIPFITDWDYTDFMALLSILRLNRVLIAYNLLLAFDYLESNVEKETGLIREVKFLLYTLIFTHWTTCAVWVMGCPPFLSTPCKENNWIARSLIDVHDFSKMESGKRYALSMYWACATALNVGYGDLHASLDKDYEMVVMAFLQIIGIVFYGYVIASVAASLANAAAQRARYQERLRIIFAFLKCYGVDEHLQKRVDQHYEYMWVRTRGITTGSMFQDLPFALEADVTFTLYQRVIDKVPIFHGMDVGFEKMVSLYFRPTFILEGEPIVRKNDIPTEMFFVHRGEVERVSPDEDDITGRAVCKAGPGSFFGHMHVALNEPWEFTVRAKSNCDLYILTRADLYDVLRHYPSLHTQMINRTEAIKKETGKEESWDYSEQDVKDYQSGGQGYPTDKTGDVAVDIEPMEYEVTVSASKPIFLRPFVYIWGRLRRLNRFVIDCQGIGARLYCHLNAFMLVVSLWLLSWEAGFQSHSWVILMLNYLCDAFFYIEIWLKFHISYIDEHGNMADDYDQIFTHYFYDRNGFLVDAIAALPVDIFALAAPAHQRLTVLSLLRLWHLLRGIRGMQYFTELSTDLRVNALMARLYQSCVEVLLVIHVLSCFWYVAACPLGKCQKNTWVYDMQMHDAGKEGGGHLEGEEEEEEEEEHNEEGGPVVAPPALQAYVSTVYWTVATMTSTGYGDIHAFSPGEMIFSAVVMVFGKLMFGFVLGNIASTLSNSEAFKVSFEENLKATKEHMKDQDVPQDLRHKVVNYYDYIWLRNRGVDVSTLFLEAPRCLQEDVSYSMTKEYLDRSALFRGLQETFLKSLSTRLRLLFFLPGNYVLHRGDMGAEMYIIFRGEVESGYAKSDGEFVVEAVMSEGKVIGEMSLAYTLPRRRSVRARKHTDIFALNRRDLMELLEDFPKVKQEIEQRSVILFGHLGAPRLKDKERRSSSLSARRSGTSRTGLSVHSSGQLNRPRSPGPNNATHVLDMALGI</sequence>
<feature type="region of interest" description="Disordered" evidence="9">
    <location>
        <begin position="509"/>
        <end position="543"/>
    </location>
</feature>
<feature type="compositionally biased region" description="Low complexity" evidence="9">
    <location>
        <begin position="2235"/>
        <end position="2250"/>
    </location>
</feature>
<accession>A0A8J9ZNI9</accession>
<gene>
    <name evidence="12" type="primary">CNGA2</name>
    <name evidence="12" type="ORF">BLAG_LOCUS15423</name>
</gene>
<dbReference type="FunFam" id="1.10.287.70:FF:000123">
    <property type="entry name" value="Potassium channel KAT3"/>
    <property type="match status" value="1"/>
</dbReference>
<dbReference type="InterPro" id="IPR003938">
    <property type="entry name" value="K_chnl_volt-dep_EAG/ELK/ERG"/>
</dbReference>
<feature type="transmembrane region" description="Helical" evidence="10">
    <location>
        <begin position="700"/>
        <end position="721"/>
    </location>
</feature>
<organism evidence="12 13">
    <name type="scientific">Branchiostoma lanceolatum</name>
    <name type="common">Common lancelet</name>
    <name type="synonym">Amphioxus lanceolatum</name>
    <dbReference type="NCBI Taxonomy" id="7740"/>
    <lineage>
        <taxon>Eukaryota</taxon>
        <taxon>Metazoa</taxon>
        <taxon>Chordata</taxon>
        <taxon>Cephalochordata</taxon>
        <taxon>Leptocardii</taxon>
        <taxon>Amphioxiformes</taxon>
        <taxon>Branchiostomatidae</taxon>
        <taxon>Branchiostoma</taxon>
    </lineage>
</organism>
<feature type="transmembrane region" description="Helical" evidence="10">
    <location>
        <begin position="78"/>
        <end position="101"/>
    </location>
</feature>
<feature type="domain" description="Cyclic nucleotide-binding" evidence="11">
    <location>
        <begin position="2098"/>
        <end position="2201"/>
    </location>
</feature>
<dbReference type="Proteomes" id="UP000838412">
    <property type="component" value="Chromosome 3"/>
</dbReference>
<feature type="transmembrane region" description="Helical" evidence="10">
    <location>
        <begin position="1448"/>
        <end position="1474"/>
    </location>
</feature>
<feature type="region of interest" description="Disordered" evidence="9">
    <location>
        <begin position="1"/>
        <end position="29"/>
    </location>
</feature>
<reference evidence="12" key="1">
    <citation type="submission" date="2022-01" db="EMBL/GenBank/DDBJ databases">
        <authorList>
            <person name="Braso-Vives M."/>
        </authorList>
    </citation>
    <scope>NUCLEOTIDE SEQUENCE</scope>
</reference>
<feature type="transmembrane region" description="Helical" evidence="10">
    <location>
        <begin position="1295"/>
        <end position="1314"/>
    </location>
</feature>
<dbReference type="OrthoDB" id="415460at2759"/>
<evidence type="ECO:0000256" key="10">
    <source>
        <dbReference type="SAM" id="Phobius"/>
    </source>
</evidence>
<keyword evidence="8" id="KW-0407">Ion channel</keyword>
<evidence type="ECO:0000256" key="3">
    <source>
        <dbReference type="ARBA" id="ARBA00022692"/>
    </source>
</evidence>
<feature type="transmembrane region" description="Helical" evidence="10">
    <location>
        <begin position="48"/>
        <end position="66"/>
    </location>
</feature>